<dbReference type="EMBL" id="JAAIUW010000009">
    <property type="protein sequence ID" value="KAF7814842.1"/>
    <property type="molecule type" value="Genomic_DNA"/>
</dbReference>
<dbReference type="Gene3D" id="2.40.50.140">
    <property type="entry name" value="Nucleic acid-binding proteins"/>
    <property type="match status" value="1"/>
</dbReference>
<dbReference type="OrthoDB" id="671687at2759"/>
<dbReference type="SUPFAM" id="SSF50249">
    <property type="entry name" value="Nucleic acid-binding proteins"/>
    <property type="match status" value="1"/>
</dbReference>
<accession>A0A834T445</accession>
<evidence type="ECO:0000256" key="1">
    <source>
        <dbReference type="SAM" id="MobiDB-lite"/>
    </source>
</evidence>
<organism evidence="3 4">
    <name type="scientific">Senna tora</name>
    <dbReference type="NCBI Taxonomy" id="362788"/>
    <lineage>
        <taxon>Eukaryota</taxon>
        <taxon>Viridiplantae</taxon>
        <taxon>Streptophyta</taxon>
        <taxon>Embryophyta</taxon>
        <taxon>Tracheophyta</taxon>
        <taxon>Spermatophyta</taxon>
        <taxon>Magnoliopsida</taxon>
        <taxon>eudicotyledons</taxon>
        <taxon>Gunneridae</taxon>
        <taxon>Pentapetalae</taxon>
        <taxon>rosids</taxon>
        <taxon>fabids</taxon>
        <taxon>Fabales</taxon>
        <taxon>Fabaceae</taxon>
        <taxon>Caesalpinioideae</taxon>
        <taxon>Cassia clade</taxon>
        <taxon>Senna</taxon>
    </lineage>
</organism>
<name>A0A834T445_9FABA</name>
<evidence type="ECO:0000313" key="3">
    <source>
        <dbReference type="EMBL" id="KAF7814842.1"/>
    </source>
</evidence>
<proteinExistence type="predicted"/>
<gene>
    <name evidence="3" type="ORF">G2W53_028811</name>
</gene>
<dbReference type="PANTHER" id="PTHR47165:SF4">
    <property type="entry name" value="OS03G0429900 PROTEIN"/>
    <property type="match status" value="1"/>
</dbReference>
<dbReference type="PANTHER" id="PTHR47165">
    <property type="entry name" value="OS03G0429900 PROTEIN"/>
    <property type="match status" value="1"/>
</dbReference>
<reference evidence="3" key="1">
    <citation type="submission" date="2020-09" db="EMBL/GenBank/DDBJ databases">
        <title>Genome-Enabled Discovery of Anthraquinone Biosynthesis in Senna tora.</title>
        <authorList>
            <person name="Kang S.-H."/>
            <person name="Pandey R.P."/>
            <person name="Lee C.-M."/>
            <person name="Sim J.-S."/>
            <person name="Jeong J.-T."/>
            <person name="Choi B.-S."/>
            <person name="Jung M."/>
            <person name="Ginzburg D."/>
            <person name="Zhao K."/>
            <person name="Won S.Y."/>
            <person name="Oh T.-J."/>
            <person name="Yu Y."/>
            <person name="Kim N.-H."/>
            <person name="Lee O.R."/>
            <person name="Lee T.-H."/>
            <person name="Bashyal P."/>
            <person name="Kim T.-S."/>
            <person name="Lee W.-H."/>
            <person name="Kawkins C."/>
            <person name="Kim C.-K."/>
            <person name="Kim J.S."/>
            <person name="Ahn B.O."/>
            <person name="Rhee S.Y."/>
            <person name="Sohng J.K."/>
        </authorList>
    </citation>
    <scope>NUCLEOTIDE SEQUENCE</scope>
    <source>
        <tissue evidence="3">Leaf</tissue>
    </source>
</reference>
<protein>
    <submittedName>
        <fullName evidence="3">Replication protein A 70 kDa DNA-binding subunit-like isoform X1</fullName>
    </submittedName>
</protein>
<sequence>MSTYTQGPINIALQWCKIKEHKGIKILSNSMYASLILINLDAPELQEFHENMQPDDLISPVNCSSSKPVKTTSPIDDAFFGRNSTTISELLVAADESVHCVVVSVVKINAKKGWYYESCMKCFKKLEPDGAIWYCNKCENTVNNHVSRFKVEVLVIDETGTAYMTLFYRDTSSFLGTTAEKLRKLCKEHISYDEKLIEKYSVDYTVPHDIPHHDVRDDSNTKVLVDIKAADDAISTPIQSNSKSVSVLEARCLSFSEVATSNDGDTPSTSKKSFDSVSNGVDDNDAHSSGYSKNDGGK</sequence>
<keyword evidence="3" id="KW-0238">DNA-binding</keyword>
<dbReference type="InterPro" id="IPR013955">
    <property type="entry name" value="Rep_factor-A_C"/>
</dbReference>
<evidence type="ECO:0000313" key="4">
    <source>
        <dbReference type="Proteomes" id="UP000634136"/>
    </source>
</evidence>
<feature type="region of interest" description="Disordered" evidence="1">
    <location>
        <begin position="259"/>
        <end position="298"/>
    </location>
</feature>
<dbReference type="GO" id="GO:0003677">
    <property type="term" value="F:DNA binding"/>
    <property type="evidence" value="ECO:0007669"/>
    <property type="project" value="UniProtKB-KW"/>
</dbReference>
<dbReference type="AlphaFoldDB" id="A0A834T445"/>
<comment type="caution">
    <text evidence="3">The sequence shown here is derived from an EMBL/GenBank/DDBJ whole genome shotgun (WGS) entry which is preliminary data.</text>
</comment>
<keyword evidence="4" id="KW-1185">Reference proteome</keyword>
<dbReference type="Pfam" id="PF08646">
    <property type="entry name" value="Rep_fac-A_C"/>
    <property type="match status" value="1"/>
</dbReference>
<dbReference type="Proteomes" id="UP000634136">
    <property type="component" value="Unassembled WGS sequence"/>
</dbReference>
<dbReference type="InterPro" id="IPR012340">
    <property type="entry name" value="NA-bd_OB-fold"/>
</dbReference>
<evidence type="ECO:0000259" key="2">
    <source>
        <dbReference type="Pfam" id="PF08646"/>
    </source>
</evidence>
<feature type="compositionally biased region" description="Polar residues" evidence="1">
    <location>
        <begin position="259"/>
        <end position="292"/>
    </location>
</feature>
<feature type="domain" description="Replication factor A C-terminal" evidence="2">
    <location>
        <begin position="105"/>
        <end position="201"/>
    </location>
</feature>